<protein>
    <recommendedName>
        <fullName evidence="10">Kinesin-like protein</fullName>
    </recommendedName>
</protein>
<keyword evidence="3 10" id="KW-0493">Microtubule</keyword>
<dbReference type="AlphaFoldDB" id="A0A0S4JS40"/>
<dbReference type="VEuPathDB" id="TriTrypDB:BSAL_31405"/>
<accession>A0A0S4JS40</accession>
<dbReference type="InterPro" id="IPR027640">
    <property type="entry name" value="Kinesin-like_fam"/>
</dbReference>
<dbReference type="GO" id="GO:0005524">
    <property type="term" value="F:ATP binding"/>
    <property type="evidence" value="ECO:0007669"/>
    <property type="project" value="UniProtKB-UniRule"/>
</dbReference>
<dbReference type="GO" id="GO:0008017">
    <property type="term" value="F:microtubule binding"/>
    <property type="evidence" value="ECO:0007669"/>
    <property type="project" value="InterPro"/>
</dbReference>
<evidence type="ECO:0000256" key="2">
    <source>
        <dbReference type="ARBA" id="ARBA00022490"/>
    </source>
</evidence>
<dbReference type="GO" id="GO:0003777">
    <property type="term" value="F:microtubule motor activity"/>
    <property type="evidence" value="ECO:0007669"/>
    <property type="project" value="InterPro"/>
</dbReference>
<comment type="similarity">
    <text evidence="8">Belongs to the TRAFAC class myosin-kinesin ATPase superfamily. Kinesin family. KIN-13 subfamily.</text>
</comment>
<feature type="compositionally biased region" description="Low complexity" evidence="11">
    <location>
        <begin position="83"/>
        <end position="104"/>
    </location>
</feature>
<dbReference type="EMBL" id="CYKH01001907">
    <property type="protein sequence ID" value="CUG91341.1"/>
    <property type="molecule type" value="Genomic_DNA"/>
</dbReference>
<evidence type="ECO:0000256" key="8">
    <source>
        <dbReference type="ARBA" id="ARBA00061030"/>
    </source>
</evidence>
<comment type="subcellular location">
    <subcellularLocation>
        <location evidence="1">Cytoplasm</location>
        <location evidence="1">Cytoskeleton</location>
    </subcellularLocation>
</comment>
<dbReference type="FunFam" id="3.40.850.10:FF:000012">
    <property type="entry name" value="Kinesin-like protein"/>
    <property type="match status" value="1"/>
</dbReference>
<dbReference type="GO" id="GO:0007018">
    <property type="term" value="P:microtubule-based movement"/>
    <property type="evidence" value="ECO:0007669"/>
    <property type="project" value="InterPro"/>
</dbReference>
<evidence type="ECO:0000256" key="5">
    <source>
        <dbReference type="ARBA" id="ARBA00022840"/>
    </source>
</evidence>
<feature type="domain" description="Kinesin motor" evidence="12">
    <location>
        <begin position="205"/>
        <end position="524"/>
    </location>
</feature>
<feature type="compositionally biased region" description="Polar residues" evidence="11">
    <location>
        <begin position="633"/>
        <end position="644"/>
    </location>
</feature>
<keyword evidence="7" id="KW-0206">Cytoskeleton</keyword>
<feature type="compositionally biased region" description="Polar residues" evidence="11">
    <location>
        <begin position="672"/>
        <end position="686"/>
    </location>
</feature>
<dbReference type="PANTHER" id="PTHR47971:SF8">
    <property type="entry name" value="KINESIN-LIKE PROTEIN"/>
    <property type="match status" value="1"/>
</dbReference>
<dbReference type="Gene3D" id="3.40.850.10">
    <property type="entry name" value="Kinesin motor domain"/>
    <property type="match status" value="1"/>
</dbReference>
<evidence type="ECO:0000256" key="4">
    <source>
        <dbReference type="ARBA" id="ARBA00022741"/>
    </source>
</evidence>
<evidence type="ECO:0000313" key="14">
    <source>
        <dbReference type="Proteomes" id="UP000051952"/>
    </source>
</evidence>
<dbReference type="Pfam" id="PF00225">
    <property type="entry name" value="Kinesin"/>
    <property type="match status" value="1"/>
</dbReference>
<keyword evidence="5 9" id="KW-0067">ATP-binding</keyword>
<feature type="compositionally biased region" description="Basic and acidic residues" evidence="11">
    <location>
        <begin position="526"/>
        <end position="536"/>
    </location>
</feature>
<evidence type="ECO:0000256" key="10">
    <source>
        <dbReference type="RuleBase" id="RU000394"/>
    </source>
</evidence>
<keyword evidence="6 9" id="KW-0505">Motor protein</keyword>
<evidence type="ECO:0000256" key="9">
    <source>
        <dbReference type="PROSITE-ProRule" id="PRU00283"/>
    </source>
</evidence>
<dbReference type="InterPro" id="IPR036961">
    <property type="entry name" value="Kinesin_motor_dom_sf"/>
</dbReference>
<feature type="compositionally biased region" description="Low complexity" evidence="11">
    <location>
        <begin position="610"/>
        <end position="632"/>
    </location>
</feature>
<dbReference type="SUPFAM" id="SSF52540">
    <property type="entry name" value="P-loop containing nucleoside triphosphate hydrolases"/>
    <property type="match status" value="1"/>
</dbReference>
<dbReference type="SMART" id="SM00129">
    <property type="entry name" value="KISc"/>
    <property type="match status" value="1"/>
</dbReference>
<keyword evidence="14" id="KW-1185">Reference proteome</keyword>
<organism evidence="13 14">
    <name type="scientific">Bodo saltans</name>
    <name type="common">Flagellated protozoan</name>
    <dbReference type="NCBI Taxonomy" id="75058"/>
    <lineage>
        <taxon>Eukaryota</taxon>
        <taxon>Discoba</taxon>
        <taxon>Euglenozoa</taxon>
        <taxon>Kinetoplastea</taxon>
        <taxon>Metakinetoplastina</taxon>
        <taxon>Eubodonida</taxon>
        <taxon>Bodonidae</taxon>
        <taxon>Bodo</taxon>
    </lineage>
</organism>
<keyword evidence="2" id="KW-0963">Cytoplasm</keyword>
<feature type="compositionally biased region" description="Polar residues" evidence="11">
    <location>
        <begin position="72"/>
        <end position="82"/>
    </location>
</feature>
<dbReference type="GO" id="GO:0007019">
    <property type="term" value="P:microtubule depolymerization"/>
    <property type="evidence" value="ECO:0007669"/>
    <property type="project" value="TreeGrafter"/>
</dbReference>
<gene>
    <name evidence="13" type="ORF">BSAL_31405</name>
</gene>
<dbReference type="OrthoDB" id="3176171at2759"/>
<dbReference type="Proteomes" id="UP000051952">
    <property type="component" value="Unassembled WGS sequence"/>
</dbReference>
<dbReference type="PRINTS" id="PR00380">
    <property type="entry name" value="KINESINHEAVY"/>
</dbReference>
<evidence type="ECO:0000256" key="6">
    <source>
        <dbReference type="ARBA" id="ARBA00023175"/>
    </source>
</evidence>
<name>A0A0S4JS40_BODSA</name>
<dbReference type="PROSITE" id="PS00411">
    <property type="entry name" value="KINESIN_MOTOR_1"/>
    <property type="match status" value="1"/>
</dbReference>
<evidence type="ECO:0000313" key="13">
    <source>
        <dbReference type="EMBL" id="CUG91341.1"/>
    </source>
</evidence>
<feature type="compositionally biased region" description="Low complexity" evidence="11">
    <location>
        <begin position="593"/>
        <end position="602"/>
    </location>
</feature>
<dbReference type="InterPro" id="IPR001752">
    <property type="entry name" value="Kinesin_motor_dom"/>
</dbReference>
<sequence length="853" mass="92707">MPSSFDLLVVETFEEYGAGSLYSKFAELGEKILSVELQHFSSFEIDCDEERVKLFRVLDALRKRTGRVSINAAQQRQSTALRPSQTLPQAAASAAPSTPTTPSSCQIAGELHLLSGAHDMSSHEKENVLFLDPNAMNGSSGYSVPPPTSRRSTFCYSARGTTVLNNNPEKDLSASVNSLSATTSIAALTASSTATAANTGRRKSRITVAIRKRPLNSREHEESCQDVISTDNASALILAEPKQKVDLTRYISNHRFHFDEVFGEESTNQEVYLRTARPLIDTVFDGGLATCFAYGQTGSGKTHTMMGKQGEPGLYALAANDMFSRLTNDMTLVVSFYEIYSGKLFDLLNDRAALRCLEDAKQNVNICGLVEQPIGSVHDVLRVIGHGNSIRSSGATGANDSSSRSHAILELKVRYTRNNKQLGKFTFIDLAGSERGADTMDCHRQTRMEGSQINKSLLSLKECIRSLDQNHRHVPFRGSKLTEVLRDSFTGNCRTVMIGAVSPSSGNCDHTLNTLRYADRVKELKKDKGERTKADEIMMGPNPTEHVEHVGNGKPRLAPPSIMLPGSSRQQDPTLAGRRSAVLTTRSGPPTPAATTPTAATTYTRKSSNLGSLPSSTGASAAPASRRATPTSMATPRQTSTVSTAVPRRSIGGPSSRPSFFSDPTNDLLAESTGSNWESLTGSDNASDAVPTPLGMNTSNNNVGVQGGAAESSYHNTPSLDDMCAIDVYDDDEEAQQDDLTAMSPTNSLRERQQELLTAIGDMQAQTYSMHEETIEEEVASMKEEFRWAGVVGKGNGDPDQYVENVTKILEKRIMRSNHILGQLKRLRELYEEESNVTNQLQGVGGRPSSRRL</sequence>
<dbReference type="GO" id="GO:0005874">
    <property type="term" value="C:microtubule"/>
    <property type="evidence" value="ECO:0007669"/>
    <property type="project" value="UniProtKB-KW"/>
</dbReference>
<feature type="region of interest" description="Disordered" evidence="11">
    <location>
        <begin position="72"/>
        <end position="104"/>
    </location>
</feature>
<evidence type="ECO:0000256" key="11">
    <source>
        <dbReference type="SAM" id="MobiDB-lite"/>
    </source>
</evidence>
<proteinExistence type="inferred from homology"/>
<dbReference type="InterPro" id="IPR027417">
    <property type="entry name" value="P-loop_NTPase"/>
</dbReference>
<dbReference type="PROSITE" id="PS50067">
    <property type="entry name" value="KINESIN_MOTOR_2"/>
    <property type="match status" value="1"/>
</dbReference>
<feature type="compositionally biased region" description="Low complexity" evidence="11">
    <location>
        <begin position="647"/>
        <end position="662"/>
    </location>
</feature>
<evidence type="ECO:0000259" key="12">
    <source>
        <dbReference type="PROSITE" id="PS50067"/>
    </source>
</evidence>
<feature type="binding site" evidence="9">
    <location>
        <begin position="295"/>
        <end position="302"/>
    </location>
    <ligand>
        <name>ATP</name>
        <dbReference type="ChEBI" id="CHEBI:30616"/>
    </ligand>
</feature>
<reference evidence="14" key="1">
    <citation type="submission" date="2015-09" db="EMBL/GenBank/DDBJ databases">
        <authorList>
            <consortium name="Pathogen Informatics"/>
        </authorList>
    </citation>
    <scope>NUCLEOTIDE SEQUENCE [LARGE SCALE GENOMIC DNA]</scope>
    <source>
        <strain evidence="14">Lake Konstanz</strain>
    </source>
</reference>
<dbReference type="PANTHER" id="PTHR47971">
    <property type="entry name" value="KINESIN-RELATED PROTEIN 6"/>
    <property type="match status" value="1"/>
</dbReference>
<feature type="region of interest" description="Disordered" evidence="11">
    <location>
        <begin position="526"/>
        <end position="693"/>
    </location>
</feature>
<evidence type="ECO:0000256" key="1">
    <source>
        <dbReference type="ARBA" id="ARBA00004245"/>
    </source>
</evidence>
<evidence type="ECO:0000256" key="7">
    <source>
        <dbReference type="ARBA" id="ARBA00023212"/>
    </source>
</evidence>
<dbReference type="CDD" id="cd01367">
    <property type="entry name" value="KISc_KIF2_like"/>
    <property type="match status" value="1"/>
</dbReference>
<keyword evidence="4 9" id="KW-0547">Nucleotide-binding</keyword>
<dbReference type="InterPro" id="IPR019821">
    <property type="entry name" value="Kinesin_motor_CS"/>
</dbReference>
<evidence type="ECO:0000256" key="3">
    <source>
        <dbReference type="ARBA" id="ARBA00022701"/>
    </source>
</evidence>